<dbReference type="PANTHER" id="PTHR10916:SF0">
    <property type="entry name" value="LARGE RIBOSOMAL SUBUNIT PROTEIN UL29C"/>
    <property type="match status" value="1"/>
</dbReference>
<dbReference type="SUPFAM" id="SSF46561">
    <property type="entry name" value="Ribosomal protein L29 (L29p)"/>
    <property type="match status" value="1"/>
</dbReference>
<evidence type="ECO:0000256" key="2">
    <source>
        <dbReference type="ARBA" id="ARBA00022980"/>
    </source>
</evidence>
<dbReference type="CDD" id="cd00427">
    <property type="entry name" value="Ribosomal_L29_HIP"/>
    <property type="match status" value="1"/>
</dbReference>
<dbReference type="HAMAP" id="MF_00374">
    <property type="entry name" value="Ribosomal_uL29"/>
    <property type="match status" value="1"/>
</dbReference>
<dbReference type="GO" id="GO:0003735">
    <property type="term" value="F:structural constituent of ribosome"/>
    <property type="evidence" value="ECO:0007669"/>
    <property type="project" value="InterPro"/>
</dbReference>
<dbReference type="NCBIfam" id="TIGR00012">
    <property type="entry name" value="L29"/>
    <property type="match status" value="1"/>
</dbReference>
<dbReference type="InterPro" id="IPR050063">
    <property type="entry name" value="Ribosomal_protein_uL29"/>
</dbReference>
<dbReference type="Gene3D" id="1.10.287.310">
    <property type="match status" value="1"/>
</dbReference>
<dbReference type="Pfam" id="PF00831">
    <property type="entry name" value="Ribosomal_L29"/>
    <property type="match status" value="1"/>
</dbReference>
<evidence type="ECO:0000313" key="6">
    <source>
        <dbReference type="EMBL" id="HGE75312.1"/>
    </source>
</evidence>
<keyword evidence="3 5" id="KW-0687">Ribonucleoprotein</keyword>
<dbReference type="InterPro" id="IPR001854">
    <property type="entry name" value="Ribosomal_uL29"/>
</dbReference>
<reference evidence="6" key="1">
    <citation type="journal article" date="2020" name="mSystems">
        <title>Genome- and Community-Level Interaction Insights into Carbon Utilization and Element Cycling Functions of Hydrothermarchaeota in Hydrothermal Sediment.</title>
        <authorList>
            <person name="Zhou Z."/>
            <person name="Liu Y."/>
            <person name="Xu W."/>
            <person name="Pan J."/>
            <person name="Luo Z.H."/>
            <person name="Li M."/>
        </authorList>
    </citation>
    <scope>NUCLEOTIDE SEQUENCE [LARGE SCALE GENOMIC DNA]</scope>
    <source>
        <strain evidence="6">SpSt-966</strain>
    </source>
</reference>
<accession>A0A7V3REY0</accession>
<name>A0A7V3REY0_9BACT</name>
<proteinExistence type="inferred from homology"/>
<keyword evidence="2 5" id="KW-0689">Ribosomal protein</keyword>
<evidence type="ECO:0000256" key="3">
    <source>
        <dbReference type="ARBA" id="ARBA00023274"/>
    </source>
</evidence>
<dbReference type="GO" id="GO:0022625">
    <property type="term" value="C:cytosolic large ribosomal subunit"/>
    <property type="evidence" value="ECO:0007669"/>
    <property type="project" value="TreeGrafter"/>
</dbReference>
<dbReference type="EMBL" id="DTPE01000175">
    <property type="protein sequence ID" value="HGE75312.1"/>
    <property type="molecule type" value="Genomic_DNA"/>
</dbReference>
<dbReference type="AlphaFoldDB" id="A0A7V3REY0"/>
<comment type="caution">
    <text evidence="6">The sequence shown here is derived from an EMBL/GenBank/DDBJ whole genome shotgun (WGS) entry which is preliminary data.</text>
</comment>
<gene>
    <name evidence="5" type="primary">rpmC</name>
    <name evidence="6" type="ORF">ENX73_04225</name>
</gene>
<dbReference type="FunFam" id="1.10.287.310:FF:000001">
    <property type="entry name" value="50S ribosomal protein L29"/>
    <property type="match status" value="1"/>
</dbReference>
<dbReference type="GO" id="GO:0006412">
    <property type="term" value="P:translation"/>
    <property type="evidence" value="ECO:0007669"/>
    <property type="project" value="UniProtKB-UniRule"/>
</dbReference>
<dbReference type="PANTHER" id="PTHR10916">
    <property type="entry name" value="60S RIBOSOMAL PROTEIN L35/50S RIBOSOMAL PROTEIN L29"/>
    <property type="match status" value="1"/>
</dbReference>
<organism evidence="6">
    <name type="scientific">Mesoaciditoga lauensis</name>
    <dbReference type="NCBI Taxonomy" id="1495039"/>
    <lineage>
        <taxon>Bacteria</taxon>
        <taxon>Thermotogati</taxon>
        <taxon>Thermotogota</taxon>
        <taxon>Thermotogae</taxon>
        <taxon>Mesoaciditogales</taxon>
        <taxon>Mesoaciditogaceae</taxon>
        <taxon>Mesoaciditoga</taxon>
    </lineage>
</organism>
<sequence length="76" mass="8903">MKVKDLREMTIDELSSLVSDQKEKLYKLRFQLELSQLQDTSQILQTKRDIARIKTLIRERELGLAPTNSDKKGNQK</sequence>
<protein>
    <recommendedName>
        <fullName evidence="4 5">Large ribosomal subunit protein uL29</fullName>
    </recommendedName>
</protein>
<evidence type="ECO:0000256" key="1">
    <source>
        <dbReference type="ARBA" id="ARBA00009254"/>
    </source>
</evidence>
<evidence type="ECO:0000256" key="5">
    <source>
        <dbReference type="HAMAP-Rule" id="MF_00374"/>
    </source>
</evidence>
<comment type="similarity">
    <text evidence="1 5">Belongs to the universal ribosomal protein uL29 family.</text>
</comment>
<dbReference type="InterPro" id="IPR036049">
    <property type="entry name" value="Ribosomal_uL29_sf"/>
</dbReference>
<evidence type="ECO:0000256" key="4">
    <source>
        <dbReference type="ARBA" id="ARBA00035204"/>
    </source>
</evidence>